<organism evidence="3 4">
    <name type="scientific">Polysphondylium violaceum</name>
    <dbReference type="NCBI Taxonomy" id="133409"/>
    <lineage>
        <taxon>Eukaryota</taxon>
        <taxon>Amoebozoa</taxon>
        <taxon>Evosea</taxon>
        <taxon>Eumycetozoa</taxon>
        <taxon>Dictyostelia</taxon>
        <taxon>Dictyosteliales</taxon>
        <taxon>Dictyosteliaceae</taxon>
        <taxon>Polysphondylium</taxon>
    </lineage>
</organism>
<comment type="caution">
    <text evidence="3">The sequence shown here is derived from an EMBL/GenBank/DDBJ whole genome shotgun (WGS) entry which is preliminary data.</text>
</comment>
<gene>
    <name evidence="3" type="ORF">CYY_007851</name>
</gene>
<evidence type="ECO:0000256" key="1">
    <source>
        <dbReference type="SAM" id="MobiDB-lite"/>
    </source>
</evidence>
<dbReference type="Proteomes" id="UP000695562">
    <property type="component" value="Unassembled WGS sequence"/>
</dbReference>
<proteinExistence type="predicted"/>
<keyword evidence="2" id="KW-1133">Transmembrane helix</keyword>
<dbReference type="OrthoDB" id="15899at2759"/>
<reference evidence="3" key="1">
    <citation type="submission" date="2020-01" db="EMBL/GenBank/DDBJ databases">
        <title>Development of genomics and gene disruption for Polysphondylium violaceum indicates a role for the polyketide synthase stlB in stalk morphogenesis.</title>
        <authorList>
            <person name="Narita B."/>
            <person name="Kawabe Y."/>
            <person name="Kin K."/>
            <person name="Saito T."/>
            <person name="Gibbs R."/>
            <person name="Kuspa A."/>
            <person name="Muzny D."/>
            <person name="Queller D."/>
            <person name="Richards S."/>
            <person name="Strassman J."/>
            <person name="Sucgang R."/>
            <person name="Worley K."/>
            <person name="Schaap P."/>
        </authorList>
    </citation>
    <scope>NUCLEOTIDE SEQUENCE</scope>
    <source>
        <strain evidence="3">QSvi11</strain>
    </source>
</reference>
<feature type="transmembrane region" description="Helical" evidence="2">
    <location>
        <begin position="174"/>
        <end position="198"/>
    </location>
</feature>
<name>A0A8J4PN08_9MYCE</name>
<keyword evidence="2" id="KW-0812">Transmembrane</keyword>
<keyword evidence="4" id="KW-1185">Reference proteome</keyword>
<feature type="transmembrane region" description="Helical" evidence="2">
    <location>
        <begin position="115"/>
        <end position="136"/>
    </location>
</feature>
<evidence type="ECO:0000256" key="2">
    <source>
        <dbReference type="SAM" id="Phobius"/>
    </source>
</evidence>
<feature type="region of interest" description="Disordered" evidence="1">
    <location>
        <begin position="1"/>
        <end position="21"/>
    </location>
</feature>
<sequence length="213" mass="23655">MSFFVVTNNNSTTTPTPSKSINSIEEDEQTLLIAKTASEESQQSKKPLLISILTVLISIPALVGSFGSILGLVVSGAAVTFAHAITFAITLAILTNLSQYHFWKCQTRTSDRGHFYKFGPFYLTAIAVPLCVFDVFRHLLVDNQIWTIHSFISPAAYRPGCNEENIKCLSVMGVFSAIIFTYTGYILLLTGTVWCADLHTKIRKAWRKLRPSK</sequence>
<dbReference type="EMBL" id="AJWJ01000442">
    <property type="protein sequence ID" value="KAF2070827.1"/>
    <property type="molecule type" value="Genomic_DNA"/>
</dbReference>
<dbReference type="AlphaFoldDB" id="A0A8J4PN08"/>
<evidence type="ECO:0000313" key="4">
    <source>
        <dbReference type="Proteomes" id="UP000695562"/>
    </source>
</evidence>
<accession>A0A8J4PN08</accession>
<evidence type="ECO:0008006" key="5">
    <source>
        <dbReference type="Google" id="ProtNLM"/>
    </source>
</evidence>
<keyword evidence="2" id="KW-0472">Membrane</keyword>
<evidence type="ECO:0000313" key="3">
    <source>
        <dbReference type="EMBL" id="KAF2070827.1"/>
    </source>
</evidence>
<feature type="transmembrane region" description="Helical" evidence="2">
    <location>
        <begin position="48"/>
        <end position="66"/>
    </location>
</feature>
<protein>
    <recommendedName>
        <fullName evidence="5">Transmembrane protein</fullName>
    </recommendedName>
</protein>
<feature type="transmembrane region" description="Helical" evidence="2">
    <location>
        <begin position="72"/>
        <end position="94"/>
    </location>
</feature>